<accession>A0ABV0ZAW9</accession>
<dbReference type="EMBL" id="JAHRIP010057599">
    <property type="protein sequence ID" value="MEQ2303372.1"/>
    <property type="molecule type" value="Genomic_DNA"/>
</dbReference>
<sequence>MFAQNIFCKKYRNRITSFNAFCKKIQTLMRPAYNYAPSSNNSVKNDKVQDTMWKLLNLDSEVGSSFSSQLTCLTSSLNKASASSQPDKASMQHMSRLCFRSSLMSQ</sequence>
<organism evidence="1 2">
    <name type="scientific">Ameca splendens</name>
    <dbReference type="NCBI Taxonomy" id="208324"/>
    <lineage>
        <taxon>Eukaryota</taxon>
        <taxon>Metazoa</taxon>
        <taxon>Chordata</taxon>
        <taxon>Craniata</taxon>
        <taxon>Vertebrata</taxon>
        <taxon>Euteleostomi</taxon>
        <taxon>Actinopterygii</taxon>
        <taxon>Neopterygii</taxon>
        <taxon>Teleostei</taxon>
        <taxon>Neoteleostei</taxon>
        <taxon>Acanthomorphata</taxon>
        <taxon>Ovalentaria</taxon>
        <taxon>Atherinomorphae</taxon>
        <taxon>Cyprinodontiformes</taxon>
        <taxon>Goodeidae</taxon>
        <taxon>Ameca</taxon>
    </lineage>
</organism>
<name>A0ABV0ZAW9_9TELE</name>
<protein>
    <submittedName>
        <fullName evidence="1">Uncharacterized protein</fullName>
    </submittedName>
</protein>
<evidence type="ECO:0000313" key="1">
    <source>
        <dbReference type="EMBL" id="MEQ2303372.1"/>
    </source>
</evidence>
<gene>
    <name evidence="1" type="ORF">AMECASPLE_016202</name>
</gene>
<comment type="caution">
    <text evidence="1">The sequence shown here is derived from an EMBL/GenBank/DDBJ whole genome shotgun (WGS) entry which is preliminary data.</text>
</comment>
<keyword evidence="2" id="KW-1185">Reference proteome</keyword>
<reference evidence="1 2" key="1">
    <citation type="submission" date="2021-06" db="EMBL/GenBank/DDBJ databases">
        <authorList>
            <person name="Palmer J.M."/>
        </authorList>
    </citation>
    <scope>NUCLEOTIDE SEQUENCE [LARGE SCALE GENOMIC DNA]</scope>
    <source>
        <strain evidence="1 2">AS_MEX2019</strain>
        <tissue evidence="1">Muscle</tissue>
    </source>
</reference>
<evidence type="ECO:0000313" key="2">
    <source>
        <dbReference type="Proteomes" id="UP001469553"/>
    </source>
</evidence>
<dbReference type="Proteomes" id="UP001469553">
    <property type="component" value="Unassembled WGS sequence"/>
</dbReference>
<proteinExistence type="predicted"/>